<accession>A0A0A9DK72</accession>
<evidence type="ECO:0000313" key="1">
    <source>
        <dbReference type="EMBL" id="JAD88994.1"/>
    </source>
</evidence>
<protein>
    <submittedName>
        <fullName evidence="1">Uncharacterized protein</fullName>
    </submittedName>
</protein>
<dbReference type="EMBL" id="GBRH01208901">
    <property type="protein sequence ID" value="JAD88994.1"/>
    <property type="molecule type" value="Transcribed_RNA"/>
</dbReference>
<organism evidence="1">
    <name type="scientific">Arundo donax</name>
    <name type="common">Giant reed</name>
    <name type="synonym">Donax arundinaceus</name>
    <dbReference type="NCBI Taxonomy" id="35708"/>
    <lineage>
        <taxon>Eukaryota</taxon>
        <taxon>Viridiplantae</taxon>
        <taxon>Streptophyta</taxon>
        <taxon>Embryophyta</taxon>
        <taxon>Tracheophyta</taxon>
        <taxon>Spermatophyta</taxon>
        <taxon>Magnoliopsida</taxon>
        <taxon>Liliopsida</taxon>
        <taxon>Poales</taxon>
        <taxon>Poaceae</taxon>
        <taxon>PACMAD clade</taxon>
        <taxon>Arundinoideae</taxon>
        <taxon>Arundineae</taxon>
        <taxon>Arundo</taxon>
    </lineage>
</organism>
<sequence>MNMDWSSNLSRNTLAMSGVGERDAIAMSTPFSLRAYMMPLACRKRLGESLLDRHSQ</sequence>
<reference evidence="1" key="1">
    <citation type="submission" date="2014-09" db="EMBL/GenBank/DDBJ databases">
        <authorList>
            <person name="Magalhaes I.L.F."/>
            <person name="Oliveira U."/>
            <person name="Santos F.R."/>
            <person name="Vidigal T.H.D.A."/>
            <person name="Brescovit A.D."/>
            <person name="Santos A.J."/>
        </authorList>
    </citation>
    <scope>NUCLEOTIDE SEQUENCE</scope>
    <source>
        <tissue evidence="1">Shoot tissue taken approximately 20 cm above the soil surface</tissue>
    </source>
</reference>
<proteinExistence type="predicted"/>
<reference evidence="1" key="2">
    <citation type="journal article" date="2015" name="Data Brief">
        <title>Shoot transcriptome of the giant reed, Arundo donax.</title>
        <authorList>
            <person name="Barrero R.A."/>
            <person name="Guerrero F.D."/>
            <person name="Moolhuijzen P."/>
            <person name="Goolsby J.A."/>
            <person name="Tidwell J."/>
            <person name="Bellgard S.E."/>
            <person name="Bellgard M.I."/>
        </authorList>
    </citation>
    <scope>NUCLEOTIDE SEQUENCE</scope>
    <source>
        <tissue evidence="1">Shoot tissue taken approximately 20 cm above the soil surface</tissue>
    </source>
</reference>
<name>A0A0A9DK72_ARUDO</name>
<dbReference type="AlphaFoldDB" id="A0A0A9DK72"/>